<dbReference type="Gene3D" id="3.80.10.10">
    <property type="entry name" value="Ribonuclease Inhibitor"/>
    <property type="match status" value="3"/>
</dbReference>
<dbReference type="InterPro" id="IPR032675">
    <property type="entry name" value="LRR_dom_sf"/>
</dbReference>
<gene>
    <name evidence="2" type="ORF">V5799_009209</name>
</gene>
<organism evidence="2 3">
    <name type="scientific">Amblyomma americanum</name>
    <name type="common">Lone star tick</name>
    <dbReference type="NCBI Taxonomy" id="6943"/>
    <lineage>
        <taxon>Eukaryota</taxon>
        <taxon>Metazoa</taxon>
        <taxon>Ecdysozoa</taxon>
        <taxon>Arthropoda</taxon>
        <taxon>Chelicerata</taxon>
        <taxon>Arachnida</taxon>
        <taxon>Acari</taxon>
        <taxon>Parasitiformes</taxon>
        <taxon>Ixodida</taxon>
        <taxon>Ixodoidea</taxon>
        <taxon>Ixodidae</taxon>
        <taxon>Amblyomminae</taxon>
        <taxon>Amblyomma</taxon>
    </lineage>
</organism>
<dbReference type="PANTHER" id="PTHR24111:SF0">
    <property type="entry name" value="LEUCINE-RICH REPEAT-CONTAINING PROTEIN"/>
    <property type="match status" value="1"/>
</dbReference>
<evidence type="ECO:0000313" key="2">
    <source>
        <dbReference type="EMBL" id="KAK8784431.1"/>
    </source>
</evidence>
<protein>
    <recommendedName>
        <fullName evidence="4">Ran gtpase-activating protein</fullName>
    </recommendedName>
</protein>
<keyword evidence="3" id="KW-1185">Reference proteome</keyword>
<sequence>MSVASKLGRWWPRMDPCYHIPESEVKEYVKKGPCLDMQRTLSAVQRFLTVLKAHEVDLLLPCGKTEKNAVSYCWIASKLLVLNAVLEGVLLELREDVPGALSLVTLDARGVVEHPDAAVSDAAFLVSWLLCHHCCVRTVHLDNSSLRCQFAPTVVGRALQRSSGIVDLKLSLRSSLQRTQALPVLVSALQHMVSLETLDLGGLVLDRSTVESVVAVLNSTRLRTLVLGNSPQVKKVALKLSRALRKCTCLTSLVINDRVRALPEAALLLEKNTTLQRVSLSGVTGELVGEILLCLARNNTLEELCLSDAALGDYPVPIAPIYAFAASNRRLRVLKLTRLELGDAAATAFAELLRDNKTLEEIDFSGSGVSDVGGNALAEALEVNRSLKTICLEESQLCEDTVEKFARALSQNKNLEQVRLGIVALPEDWRLSDDACDFPAVCKRLEVTWNTWCLERIASCLRTLNTEQPMSAERAFLRLCWTRRTTINGVRAILGAASCVTFLNELTIGSIHVDERGFAETIAALLVSTKTLKKIEISEAINASHVVRVILRAFERNSTVCTARLACSLGSPSTANALKRMLNVNRTLHSIAFRSLNVHPKSLARFVSGIQRNNVLTDLSFGYLFDEEGMRQLRDLLWRNRCLLSRAVKYAEQTATDIESVEAFKMLAGRDSLLCALKKATGKTAAECEDIVTKISDKLQKAVQLEVAPLHLSRM</sequence>
<comment type="caution">
    <text evidence="2">The sequence shown here is derived from an EMBL/GenBank/DDBJ whole genome shotgun (WGS) entry which is preliminary data.</text>
</comment>
<dbReference type="Proteomes" id="UP001321473">
    <property type="component" value="Unassembled WGS sequence"/>
</dbReference>
<dbReference type="SUPFAM" id="SSF52047">
    <property type="entry name" value="RNI-like"/>
    <property type="match status" value="2"/>
</dbReference>
<dbReference type="InterPro" id="IPR052201">
    <property type="entry name" value="LRR-containing_regulator"/>
</dbReference>
<keyword evidence="1" id="KW-0677">Repeat</keyword>
<evidence type="ECO:0000313" key="3">
    <source>
        <dbReference type="Proteomes" id="UP001321473"/>
    </source>
</evidence>
<dbReference type="AlphaFoldDB" id="A0AAQ4FCE3"/>
<reference evidence="2 3" key="1">
    <citation type="journal article" date="2023" name="Arcadia Sci">
        <title>De novo assembly of a long-read Amblyomma americanum tick genome.</title>
        <authorList>
            <person name="Chou S."/>
            <person name="Poskanzer K.E."/>
            <person name="Rollins M."/>
            <person name="Thuy-Boun P.S."/>
        </authorList>
    </citation>
    <scope>NUCLEOTIDE SEQUENCE [LARGE SCALE GENOMIC DNA]</scope>
    <source>
        <strain evidence="2">F_SG_1</strain>
        <tissue evidence="2">Salivary glands</tissue>
    </source>
</reference>
<evidence type="ECO:0000256" key="1">
    <source>
        <dbReference type="ARBA" id="ARBA00022737"/>
    </source>
</evidence>
<dbReference type="SMART" id="SM00368">
    <property type="entry name" value="LRR_RI"/>
    <property type="match status" value="3"/>
</dbReference>
<proteinExistence type="predicted"/>
<accession>A0AAQ4FCE3</accession>
<name>A0AAQ4FCE3_AMBAM</name>
<evidence type="ECO:0008006" key="4">
    <source>
        <dbReference type="Google" id="ProtNLM"/>
    </source>
</evidence>
<dbReference type="EMBL" id="JARKHS020004574">
    <property type="protein sequence ID" value="KAK8784431.1"/>
    <property type="molecule type" value="Genomic_DNA"/>
</dbReference>
<dbReference type="PANTHER" id="PTHR24111">
    <property type="entry name" value="LEUCINE-RICH REPEAT-CONTAINING PROTEIN 34"/>
    <property type="match status" value="1"/>
</dbReference>